<protein>
    <submittedName>
        <fullName evidence="1">Uncharacterized protein</fullName>
    </submittedName>
</protein>
<organism evidence="1 2">
    <name type="scientific">Trifolium pratense</name>
    <name type="common">Red clover</name>
    <dbReference type="NCBI Taxonomy" id="57577"/>
    <lineage>
        <taxon>Eukaryota</taxon>
        <taxon>Viridiplantae</taxon>
        <taxon>Streptophyta</taxon>
        <taxon>Embryophyta</taxon>
        <taxon>Tracheophyta</taxon>
        <taxon>Spermatophyta</taxon>
        <taxon>Magnoliopsida</taxon>
        <taxon>eudicotyledons</taxon>
        <taxon>Gunneridae</taxon>
        <taxon>Pentapetalae</taxon>
        <taxon>rosids</taxon>
        <taxon>fabids</taxon>
        <taxon>Fabales</taxon>
        <taxon>Fabaceae</taxon>
        <taxon>Papilionoideae</taxon>
        <taxon>50 kb inversion clade</taxon>
        <taxon>NPAAA clade</taxon>
        <taxon>Hologalegina</taxon>
        <taxon>IRL clade</taxon>
        <taxon>Trifolieae</taxon>
        <taxon>Trifolium</taxon>
    </lineage>
</organism>
<name>A0A2K3MIK1_TRIPR</name>
<dbReference type="AlphaFoldDB" id="A0A2K3MIK1"/>
<reference evidence="1 2" key="2">
    <citation type="journal article" date="2017" name="Front. Plant Sci.">
        <title>Gene Classification and Mining of Molecular Markers Useful in Red Clover (Trifolium pratense) Breeding.</title>
        <authorList>
            <person name="Istvanek J."/>
            <person name="Dluhosova J."/>
            <person name="Dluhos P."/>
            <person name="Patkova L."/>
            <person name="Nedelnik J."/>
            <person name="Repkova J."/>
        </authorList>
    </citation>
    <scope>NUCLEOTIDE SEQUENCE [LARGE SCALE GENOMIC DNA]</scope>
    <source>
        <strain evidence="2">cv. Tatra</strain>
        <tissue evidence="1">Young leaves</tissue>
    </source>
</reference>
<gene>
    <name evidence="1" type="ORF">L195_g046750</name>
</gene>
<sequence length="94" mass="10030">MVGYCGQSSPYKAVECSRLSFSLLCLPIGTVVKLLGNNDMLPFGPLKSALGSRLLSIQEGLLNTSSGISSFLLAAELDNEDDEEGEDMEEDIEG</sequence>
<evidence type="ECO:0000313" key="2">
    <source>
        <dbReference type="Proteomes" id="UP000236291"/>
    </source>
</evidence>
<proteinExistence type="predicted"/>
<comment type="caution">
    <text evidence="1">The sequence shown here is derived from an EMBL/GenBank/DDBJ whole genome shotgun (WGS) entry which is preliminary data.</text>
</comment>
<evidence type="ECO:0000313" key="1">
    <source>
        <dbReference type="EMBL" id="PNX90625.1"/>
    </source>
</evidence>
<reference evidence="1 2" key="1">
    <citation type="journal article" date="2014" name="Am. J. Bot.">
        <title>Genome assembly and annotation for red clover (Trifolium pratense; Fabaceae).</title>
        <authorList>
            <person name="Istvanek J."/>
            <person name="Jaros M."/>
            <person name="Krenek A."/>
            <person name="Repkova J."/>
        </authorList>
    </citation>
    <scope>NUCLEOTIDE SEQUENCE [LARGE SCALE GENOMIC DNA]</scope>
    <source>
        <strain evidence="2">cv. Tatra</strain>
        <tissue evidence="1">Young leaves</tissue>
    </source>
</reference>
<dbReference type="Proteomes" id="UP000236291">
    <property type="component" value="Unassembled WGS sequence"/>
</dbReference>
<dbReference type="EMBL" id="ASHM01063442">
    <property type="protein sequence ID" value="PNX90625.1"/>
    <property type="molecule type" value="Genomic_DNA"/>
</dbReference>
<accession>A0A2K3MIK1</accession>